<reference evidence="7" key="1">
    <citation type="submission" date="2016-11" db="EMBL/GenBank/DDBJ databases">
        <authorList>
            <person name="Varghese N."/>
            <person name="Submissions S."/>
        </authorList>
    </citation>
    <scope>NUCLEOTIDE SEQUENCE [LARGE SCALE GENOMIC DNA]</scope>
    <source>
        <strain evidence="7">DSM 29327</strain>
    </source>
</reference>
<dbReference type="InterPro" id="IPR000277">
    <property type="entry name" value="Cys/Met-Metab_PyrdxlP-dep_enz"/>
</dbReference>
<accession>A0A1M6VAN2</accession>
<gene>
    <name evidence="6" type="ORF">SAMN05444414_101197</name>
</gene>
<dbReference type="Pfam" id="PF01053">
    <property type="entry name" value="Cys_Met_Meta_PP"/>
    <property type="match status" value="1"/>
</dbReference>
<dbReference type="PANTHER" id="PTHR11808">
    <property type="entry name" value="TRANS-SULFURATION ENZYME FAMILY MEMBER"/>
    <property type="match status" value="1"/>
</dbReference>
<organism evidence="6 7">
    <name type="scientific">Roseovarius marisflavi</name>
    <dbReference type="NCBI Taxonomy" id="1054996"/>
    <lineage>
        <taxon>Bacteria</taxon>
        <taxon>Pseudomonadati</taxon>
        <taxon>Pseudomonadota</taxon>
        <taxon>Alphaproteobacteria</taxon>
        <taxon>Rhodobacterales</taxon>
        <taxon>Roseobacteraceae</taxon>
        <taxon>Roseovarius</taxon>
    </lineage>
</organism>
<dbReference type="AlphaFoldDB" id="A0A1M6VAN2"/>
<dbReference type="EMBL" id="FRBN01000001">
    <property type="protein sequence ID" value="SHK78424.1"/>
    <property type="molecule type" value="Genomic_DNA"/>
</dbReference>
<dbReference type="GO" id="GO:0005737">
    <property type="term" value="C:cytoplasm"/>
    <property type="evidence" value="ECO:0007669"/>
    <property type="project" value="TreeGrafter"/>
</dbReference>
<sequence length="381" mass="40253">MKNDHLKPATIAAQAAGATDGETAGVVPGIHLSTTYLRDPDYELMRADNKYGRDENDTVRQAEEVLRQLEGAAATLLFPTGMAAVAAVFRALPGGARVILQSGIYWGTTKWARDFCARRGIILDEVEAADPTALAEACRSSADLVWIETPSNPWLRVADIAAAAGLAHKAGAVLVVDATAATPVLTRPLDLGADIVMHSASKAINGHTDVLAGVLSCRDVASPMWQAIAMDRHDAGAIIGPFEAWLLLRGVRTLPLRVERMCANAMAVARFLEGHAGVEAVFYPGLASNAGHAIASRQMCGGYGSLLSVLIKGDRARAIDVVGRLRLFHRATSLGGVESLVEHRQTIEPHTGIPETLLRLSVGIEDAGDLIADLAQALEGA</sequence>
<dbReference type="PIRSF" id="PIRSF001434">
    <property type="entry name" value="CGS"/>
    <property type="match status" value="1"/>
</dbReference>
<protein>
    <submittedName>
        <fullName evidence="6">Cystathionine gamma-synthase</fullName>
    </submittedName>
</protein>
<dbReference type="Gene3D" id="3.90.1150.10">
    <property type="entry name" value="Aspartate Aminotransferase, domain 1"/>
    <property type="match status" value="1"/>
</dbReference>
<dbReference type="OrthoDB" id="9805807at2"/>
<dbReference type="GO" id="GO:0004123">
    <property type="term" value="F:cystathionine gamma-lyase activity"/>
    <property type="evidence" value="ECO:0007669"/>
    <property type="project" value="TreeGrafter"/>
</dbReference>
<proteinExistence type="inferred from homology"/>
<keyword evidence="3 4" id="KW-0663">Pyridoxal phosphate</keyword>
<dbReference type="GO" id="GO:0019343">
    <property type="term" value="P:cysteine biosynthetic process via cystathionine"/>
    <property type="evidence" value="ECO:0007669"/>
    <property type="project" value="TreeGrafter"/>
</dbReference>
<dbReference type="Proteomes" id="UP000184191">
    <property type="component" value="Unassembled WGS sequence"/>
</dbReference>
<evidence type="ECO:0000256" key="3">
    <source>
        <dbReference type="ARBA" id="ARBA00022898"/>
    </source>
</evidence>
<comment type="cofactor">
    <cofactor evidence="1 5">
        <name>pyridoxal 5'-phosphate</name>
        <dbReference type="ChEBI" id="CHEBI:597326"/>
    </cofactor>
</comment>
<dbReference type="STRING" id="1054996.SAMN05444414_101197"/>
<dbReference type="InterPro" id="IPR015421">
    <property type="entry name" value="PyrdxlP-dep_Trfase_major"/>
</dbReference>
<name>A0A1M6VAN2_9RHOB</name>
<dbReference type="GO" id="GO:0019346">
    <property type="term" value="P:transsulfuration"/>
    <property type="evidence" value="ECO:0007669"/>
    <property type="project" value="InterPro"/>
</dbReference>
<dbReference type="Gene3D" id="3.40.640.10">
    <property type="entry name" value="Type I PLP-dependent aspartate aminotransferase-like (Major domain)"/>
    <property type="match status" value="1"/>
</dbReference>
<dbReference type="InterPro" id="IPR015424">
    <property type="entry name" value="PyrdxlP-dep_Trfase"/>
</dbReference>
<evidence type="ECO:0000256" key="4">
    <source>
        <dbReference type="PIRSR" id="PIRSR001434-2"/>
    </source>
</evidence>
<feature type="modified residue" description="N6-(pyridoxal phosphate)lysine" evidence="4">
    <location>
        <position position="202"/>
    </location>
</feature>
<dbReference type="FunFam" id="3.40.640.10:FF:000046">
    <property type="entry name" value="Cystathionine gamma-lyase"/>
    <property type="match status" value="1"/>
</dbReference>
<evidence type="ECO:0000313" key="6">
    <source>
        <dbReference type="EMBL" id="SHK78424.1"/>
    </source>
</evidence>
<evidence type="ECO:0000256" key="5">
    <source>
        <dbReference type="RuleBase" id="RU362118"/>
    </source>
</evidence>
<evidence type="ECO:0000256" key="2">
    <source>
        <dbReference type="ARBA" id="ARBA00009077"/>
    </source>
</evidence>
<dbReference type="PANTHER" id="PTHR11808:SF15">
    <property type="entry name" value="CYSTATHIONINE GAMMA-LYASE"/>
    <property type="match status" value="1"/>
</dbReference>
<dbReference type="SUPFAM" id="SSF53383">
    <property type="entry name" value="PLP-dependent transferases"/>
    <property type="match status" value="1"/>
</dbReference>
<dbReference type="RefSeq" id="WP_073194053.1">
    <property type="nucleotide sequence ID" value="NZ_FRBN01000001.1"/>
</dbReference>
<evidence type="ECO:0000256" key="1">
    <source>
        <dbReference type="ARBA" id="ARBA00001933"/>
    </source>
</evidence>
<dbReference type="GO" id="GO:0030170">
    <property type="term" value="F:pyridoxal phosphate binding"/>
    <property type="evidence" value="ECO:0007669"/>
    <property type="project" value="InterPro"/>
</dbReference>
<evidence type="ECO:0000313" key="7">
    <source>
        <dbReference type="Proteomes" id="UP000184191"/>
    </source>
</evidence>
<keyword evidence="7" id="KW-1185">Reference proteome</keyword>
<dbReference type="InterPro" id="IPR015422">
    <property type="entry name" value="PyrdxlP-dep_Trfase_small"/>
</dbReference>
<comment type="similarity">
    <text evidence="2 5">Belongs to the trans-sulfuration enzymes family.</text>
</comment>